<dbReference type="GO" id="GO:0008168">
    <property type="term" value="F:methyltransferase activity"/>
    <property type="evidence" value="ECO:0007669"/>
    <property type="project" value="UniProtKB-KW"/>
</dbReference>
<dbReference type="GO" id="GO:0032259">
    <property type="term" value="P:methylation"/>
    <property type="evidence" value="ECO:0007669"/>
    <property type="project" value="UniProtKB-KW"/>
</dbReference>
<reference evidence="1" key="1">
    <citation type="journal article" date="2021" name="Proc. Natl. Acad. Sci. U.S.A.">
        <title>A Catalog of Tens of Thousands of Viruses from Human Metagenomes Reveals Hidden Associations with Chronic Diseases.</title>
        <authorList>
            <person name="Tisza M.J."/>
            <person name="Buck C.B."/>
        </authorList>
    </citation>
    <scope>NUCLEOTIDE SEQUENCE</scope>
    <source>
        <strain evidence="1">Cty1O100</strain>
    </source>
</reference>
<dbReference type="InterPro" id="IPR029063">
    <property type="entry name" value="SAM-dependent_MTases_sf"/>
</dbReference>
<accession>A0A8S5Q3K0</accession>
<keyword evidence="1" id="KW-0808">Transferase</keyword>
<organism evidence="1">
    <name type="scientific">Siphoviridae sp. cty1O100</name>
    <dbReference type="NCBI Taxonomy" id="2825743"/>
    <lineage>
        <taxon>Viruses</taxon>
        <taxon>Duplodnaviria</taxon>
        <taxon>Heunggongvirae</taxon>
        <taxon>Uroviricota</taxon>
        <taxon>Caudoviricetes</taxon>
    </lineage>
</organism>
<sequence length="202" mass="22895">MNNNIKRKDWVGGSAAVFKTLGASNHTDADRQREDYYATEPKATEWLLKLERFEGRILEPSCGEGHMSRVLEAAGYEVVSRDLVNRGYGEVADFLAIDNLAWDGNIVTNPPYKYAQQFVEKALSIIPEGKKVAMFLKLTFLEGKARRTLFRSTPPVRVWVSSSRLKCAMNGDFDKYGSSAAAYAWFVWEKGYKGETTVKWFN</sequence>
<dbReference type="SUPFAM" id="SSF53335">
    <property type="entry name" value="S-adenosyl-L-methionine-dependent methyltransferases"/>
    <property type="match status" value="1"/>
</dbReference>
<dbReference type="EMBL" id="BK015572">
    <property type="protein sequence ID" value="DAE13911.1"/>
    <property type="molecule type" value="Genomic_DNA"/>
</dbReference>
<keyword evidence="1" id="KW-0489">Methyltransferase</keyword>
<protein>
    <submittedName>
        <fullName evidence="1">Adenine-specific methyltransferase</fullName>
    </submittedName>
</protein>
<evidence type="ECO:0000313" key="1">
    <source>
        <dbReference type="EMBL" id="DAE13911.1"/>
    </source>
</evidence>
<name>A0A8S5Q3K0_9CAUD</name>
<proteinExistence type="predicted"/>